<protein>
    <submittedName>
        <fullName evidence="2">Uncharacterized protein</fullName>
    </submittedName>
</protein>
<proteinExistence type="predicted"/>
<organism evidence="2 3">
    <name type="scientific">Adineta steineri</name>
    <dbReference type="NCBI Taxonomy" id="433720"/>
    <lineage>
        <taxon>Eukaryota</taxon>
        <taxon>Metazoa</taxon>
        <taxon>Spiralia</taxon>
        <taxon>Gnathifera</taxon>
        <taxon>Rotifera</taxon>
        <taxon>Eurotatoria</taxon>
        <taxon>Bdelloidea</taxon>
        <taxon>Adinetida</taxon>
        <taxon>Adinetidae</taxon>
        <taxon>Adineta</taxon>
    </lineage>
</organism>
<gene>
    <name evidence="2" type="ORF">JYZ213_LOCUS27741</name>
</gene>
<reference evidence="2" key="1">
    <citation type="submission" date="2021-02" db="EMBL/GenBank/DDBJ databases">
        <authorList>
            <person name="Nowell W R."/>
        </authorList>
    </citation>
    <scope>NUCLEOTIDE SEQUENCE</scope>
</reference>
<keyword evidence="1" id="KW-0175">Coiled coil</keyword>
<dbReference type="Proteomes" id="UP000663845">
    <property type="component" value="Unassembled WGS sequence"/>
</dbReference>
<evidence type="ECO:0000256" key="1">
    <source>
        <dbReference type="SAM" id="Coils"/>
    </source>
</evidence>
<feature type="coiled-coil region" evidence="1">
    <location>
        <begin position="63"/>
        <end position="93"/>
    </location>
</feature>
<evidence type="ECO:0000313" key="3">
    <source>
        <dbReference type="Proteomes" id="UP000663845"/>
    </source>
</evidence>
<name>A0A814XJR1_9BILA</name>
<dbReference type="AlphaFoldDB" id="A0A814XJR1"/>
<accession>A0A814XJR1</accession>
<dbReference type="EMBL" id="CAJNOG010000391">
    <property type="protein sequence ID" value="CAF1216187.1"/>
    <property type="molecule type" value="Genomic_DNA"/>
</dbReference>
<evidence type="ECO:0000313" key="2">
    <source>
        <dbReference type="EMBL" id="CAF1216187.1"/>
    </source>
</evidence>
<comment type="caution">
    <text evidence="2">The sequence shown here is derived from an EMBL/GenBank/DDBJ whole genome shotgun (WGS) entry which is preliminary data.</text>
</comment>
<sequence length="679" mass="76193">MPADGLCADLTCDKGIKHLYECHCCSSLICLNHLIEHVESTQRNKERFGSLRNELKTAVDSFKAIIEKKLLNIEREKNLIEQAQKLLDLENSSIDEIQIIFEEIKQAIAFSQFDGTGKVGPTLPNTKSCSCICKCGNQDDGLLSKTTSPPSRSLIHQNLTEMPADGLCADLTCDKRIKHLYECHCCSSLICFHHLIEHVESTQRNKERFGSLRHELNTVVGTLKVIVEKQLLNIERENNLIEQAQKLLDVENGSIDEVQIICEEIKQAIAFSQFDGTGKVGPTLPNTKNCSCICRCTNQNDGLLLKTTPPPSESPVHLNSTEMPADGLCADSTCDKETKHLYECHCCSRLICFHHLSEHVQVTQRNKERLVSLRNELKTVIDSFTVIIEKKLLNIEREKNLIEKAQQFLDAKIDSIDEVQIIFEEIKQAIGLSQLDGIVKVEPALQNTKSCSCICKCGNQNDELLSKTTSPPSRSLVHLNLTDKTNTSMITTDNEYSMCDSSAIADCSSLDRTTATIEDSDDDNEQNEVQSMSIRGFRGICPLTFDGAFGLTAANHSMDFCSKSKIRPVGLYYHFINKHELKPIYARCLLKAISNNDDPKTTKLFNENEDVTNHVCKILCPVSKNMIHSFRGSTKDILKVPCGHSRMTDYALLHHLKYFHSVTDSVARKLVNQSKENLK</sequence>